<keyword evidence="1" id="KW-0812">Transmembrane</keyword>
<dbReference type="RefSeq" id="WP_311495329.1">
    <property type="nucleotide sequence ID" value="NZ_JAVRHO010000014.1"/>
</dbReference>
<evidence type="ECO:0000256" key="1">
    <source>
        <dbReference type="SAM" id="Phobius"/>
    </source>
</evidence>
<keyword evidence="1" id="KW-0472">Membrane</keyword>
<comment type="caution">
    <text evidence="2">The sequence shown here is derived from an EMBL/GenBank/DDBJ whole genome shotgun (WGS) entry which is preliminary data.</text>
</comment>
<dbReference type="Proteomes" id="UP001245285">
    <property type="component" value="Unassembled WGS sequence"/>
</dbReference>
<dbReference type="InterPro" id="IPR045922">
    <property type="entry name" value="DUF6341"/>
</dbReference>
<reference evidence="2 3" key="1">
    <citation type="submission" date="2023-09" db="EMBL/GenBank/DDBJ databases">
        <authorList>
            <person name="Rey-Velasco X."/>
        </authorList>
    </citation>
    <scope>NUCLEOTIDE SEQUENCE [LARGE SCALE GENOMIC DNA]</scope>
    <source>
        <strain evidence="2 3">F260</strain>
    </source>
</reference>
<dbReference type="Pfam" id="PF19868">
    <property type="entry name" value="DUF6341"/>
    <property type="match status" value="1"/>
</dbReference>
<keyword evidence="3" id="KW-1185">Reference proteome</keyword>
<proteinExistence type="predicted"/>
<keyword evidence="2" id="KW-0808">Transferase</keyword>
<keyword evidence="2" id="KW-0328">Glycosyltransferase</keyword>
<evidence type="ECO:0000313" key="3">
    <source>
        <dbReference type="Proteomes" id="UP001245285"/>
    </source>
</evidence>
<gene>
    <name evidence="2" type="ORF">RM545_11000</name>
</gene>
<dbReference type="GO" id="GO:0016757">
    <property type="term" value="F:glycosyltransferase activity"/>
    <property type="evidence" value="ECO:0007669"/>
    <property type="project" value="UniProtKB-KW"/>
</dbReference>
<feature type="transmembrane region" description="Helical" evidence="1">
    <location>
        <begin position="31"/>
        <end position="52"/>
    </location>
</feature>
<protein>
    <submittedName>
        <fullName evidence="2">Uracil phosphoribosyltransferase</fullName>
    </submittedName>
</protein>
<organism evidence="2 3">
    <name type="scientific">Autumnicola lenta</name>
    <dbReference type="NCBI Taxonomy" id="3075593"/>
    <lineage>
        <taxon>Bacteria</taxon>
        <taxon>Pseudomonadati</taxon>
        <taxon>Bacteroidota</taxon>
        <taxon>Flavobacteriia</taxon>
        <taxon>Flavobacteriales</taxon>
        <taxon>Flavobacteriaceae</taxon>
        <taxon>Autumnicola</taxon>
    </lineage>
</organism>
<keyword evidence="1" id="KW-1133">Transmembrane helix</keyword>
<accession>A0ABU3CLU1</accession>
<sequence>MKDLFEGIEDLFVNVLFAPFDYIREMELESWFLANALNFLFVIVGFLAFLYWMKQLKTYNDNNEENRDPKAHSFLG</sequence>
<name>A0ABU3CLU1_9FLAO</name>
<dbReference type="EMBL" id="JAVRHO010000014">
    <property type="protein sequence ID" value="MDT0647217.1"/>
    <property type="molecule type" value="Genomic_DNA"/>
</dbReference>
<evidence type="ECO:0000313" key="2">
    <source>
        <dbReference type="EMBL" id="MDT0647217.1"/>
    </source>
</evidence>